<reference evidence="3" key="1">
    <citation type="journal article" date="2019" name="Int. J. Syst. Evol. Microbiol.">
        <title>The Global Catalogue of Microorganisms (GCM) 10K type strain sequencing project: providing services to taxonomists for standard genome sequencing and annotation.</title>
        <authorList>
            <consortium name="The Broad Institute Genomics Platform"/>
            <consortium name="The Broad Institute Genome Sequencing Center for Infectious Disease"/>
            <person name="Wu L."/>
            <person name="Ma J."/>
        </authorList>
    </citation>
    <scope>NUCLEOTIDE SEQUENCE [LARGE SCALE GENOMIC DNA]</scope>
    <source>
        <strain evidence="3">JCM 16925</strain>
    </source>
</reference>
<dbReference type="Proteomes" id="UP001499984">
    <property type="component" value="Unassembled WGS sequence"/>
</dbReference>
<organism evidence="2 3">
    <name type="scientific">Streptomyces shaanxiensis</name>
    <dbReference type="NCBI Taxonomy" id="653357"/>
    <lineage>
        <taxon>Bacteria</taxon>
        <taxon>Bacillati</taxon>
        <taxon>Actinomycetota</taxon>
        <taxon>Actinomycetes</taxon>
        <taxon>Kitasatosporales</taxon>
        <taxon>Streptomycetaceae</taxon>
        <taxon>Streptomyces</taxon>
    </lineage>
</organism>
<name>A0ABP7VYI6_9ACTN</name>
<comment type="caution">
    <text evidence="2">The sequence shown here is derived from an EMBL/GenBank/DDBJ whole genome shotgun (WGS) entry which is preliminary data.</text>
</comment>
<feature type="chain" id="PRO_5046535117" description="Calcium-binding protein" evidence="1">
    <location>
        <begin position="27"/>
        <end position="263"/>
    </location>
</feature>
<keyword evidence="1" id="KW-0732">Signal</keyword>
<proteinExistence type="predicted"/>
<dbReference type="RefSeq" id="WP_345018253.1">
    <property type="nucleotide sequence ID" value="NZ_BAAAZY010000021.1"/>
</dbReference>
<protein>
    <recommendedName>
        <fullName evidence="4">Calcium-binding protein</fullName>
    </recommendedName>
</protein>
<keyword evidence="3" id="KW-1185">Reference proteome</keyword>
<evidence type="ECO:0000256" key="1">
    <source>
        <dbReference type="SAM" id="SignalP"/>
    </source>
</evidence>
<accession>A0ABP7VYI6</accession>
<evidence type="ECO:0008006" key="4">
    <source>
        <dbReference type="Google" id="ProtNLM"/>
    </source>
</evidence>
<sequence length="263" mass="28445">MRIRATVATAAALGAALAVTTLAVPAAGAEQDDTPTQIRDIEVNQDRDSTVVVEAARKIKFPISAMVHDPSGIQSVSFELQHGATEAEVDGRIAQVGSSNCVKVDEYWSKCEAFMIADPYTNIRSNALAGAWGINFVAVDGEGNVTREDYMPLARIKRKTHLSLANATPEPVKKGENVTVKARMIVASWEKHKDVPLIGHQVLLQYRKGTSGAFTTLKKVKTDRNGWATTTVKATADGQYRYHFAGTSLTEARSGLADFVDVK</sequence>
<dbReference type="EMBL" id="BAAAZY010000021">
    <property type="protein sequence ID" value="GAA4077350.1"/>
    <property type="molecule type" value="Genomic_DNA"/>
</dbReference>
<gene>
    <name evidence="2" type="ORF">GCM10022233_65390</name>
</gene>
<evidence type="ECO:0000313" key="2">
    <source>
        <dbReference type="EMBL" id="GAA4077350.1"/>
    </source>
</evidence>
<evidence type="ECO:0000313" key="3">
    <source>
        <dbReference type="Proteomes" id="UP001499984"/>
    </source>
</evidence>
<feature type="signal peptide" evidence="1">
    <location>
        <begin position="1"/>
        <end position="26"/>
    </location>
</feature>